<dbReference type="RefSeq" id="WP_148882221.1">
    <property type="nucleotide sequence ID" value="NZ_CP041932.1"/>
</dbReference>
<evidence type="ECO:0000259" key="2">
    <source>
        <dbReference type="SMART" id="SM00014"/>
    </source>
</evidence>
<evidence type="ECO:0000313" key="3">
    <source>
        <dbReference type="EMBL" id="QEK14131.1"/>
    </source>
</evidence>
<dbReference type="Gene3D" id="1.20.144.10">
    <property type="entry name" value="Phosphatidic acid phosphatase type 2/haloperoxidase"/>
    <property type="match status" value="1"/>
</dbReference>
<dbReference type="AlphaFoldDB" id="A0A5C0SIJ1"/>
<keyword evidence="1" id="KW-1133">Transmembrane helix</keyword>
<feature type="transmembrane region" description="Helical" evidence="1">
    <location>
        <begin position="44"/>
        <end position="67"/>
    </location>
</feature>
<dbReference type="SUPFAM" id="SSF48317">
    <property type="entry name" value="Acid phosphatase/Vanadium-dependent haloperoxidase"/>
    <property type="match status" value="1"/>
</dbReference>
<keyword evidence="1" id="KW-0812">Transmembrane</keyword>
<dbReference type="PANTHER" id="PTHR14969">
    <property type="entry name" value="SPHINGOSINE-1-PHOSPHATE PHOSPHOHYDROLASE"/>
    <property type="match status" value="1"/>
</dbReference>
<dbReference type="SMART" id="SM00014">
    <property type="entry name" value="acidPPc"/>
    <property type="match status" value="1"/>
</dbReference>
<evidence type="ECO:0000256" key="1">
    <source>
        <dbReference type="SAM" id="Phobius"/>
    </source>
</evidence>
<dbReference type="Proteomes" id="UP000322631">
    <property type="component" value="Chromosome"/>
</dbReference>
<dbReference type="GO" id="GO:0042392">
    <property type="term" value="F:sphingosine-1-phosphate phosphatase activity"/>
    <property type="evidence" value="ECO:0007669"/>
    <property type="project" value="TreeGrafter"/>
</dbReference>
<accession>A0A5C0SIJ1</accession>
<reference evidence="3 4" key="1">
    <citation type="submission" date="2019-07" db="EMBL/GenBank/DDBJ databases">
        <title>Complete genome of Thermococcus acidophilus.</title>
        <authorList>
            <person name="Li X."/>
        </authorList>
    </citation>
    <scope>NUCLEOTIDE SEQUENCE [LARGE SCALE GENOMIC DNA]</scope>
    <source>
        <strain evidence="3 4">SY113</strain>
    </source>
</reference>
<dbReference type="PANTHER" id="PTHR14969:SF13">
    <property type="entry name" value="AT30094P"/>
    <property type="match status" value="1"/>
</dbReference>
<dbReference type="InterPro" id="IPR000326">
    <property type="entry name" value="PAP2/HPO"/>
</dbReference>
<dbReference type="EMBL" id="CP041932">
    <property type="protein sequence ID" value="QEK14131.1"/>
    <property type="molecule type" value="Genomic_DNA"/>
</dbReference>
<dbReference type="KEGG" id="them:FPV09_02250"/>
<dbReference type="CDD" id="cd01610">
    <property type="entry name" value="PAP2_like"/>
    <property type="match status" value="1"/>
</dbReference>
<evidence type="ECO:0000313" key="4">
    <source>
        <dbReference type="Proteomes" id="UP000322631"/>
    </source>
</evidence>
<dbReference type="InterPro" id="IPR036938">
    <property type="entry name" value="PAP2/HPO_sf"/>
</dbReference>
<name>A0A5C0SIJ1_9EURY</name>
<feature type="domain" description="Phosphatidic acid phosphatase type 2/haloperoxidase" evidence="2">
    <location>
        <begin position="83"/>
        <end position="190"/>
    </location>
</feature>
<keyword evidence="4" id="KW-1185">Reference proteome</keyword>
<proteinExistence type="predicted"/>
<sequence>MLKLTRKFMLHTVILIGVLLLQVTGVFNNPNVEINATIPTLNTSWMTLITNSASFVAFVIYILLFVWLDIKERRKLSLITLEFLLSLIAGMVVIGFLKVITGVPRPGETPLQTSFAQAIANADYFSFPSGHATRASILAYMLSIRFPRYAVLWWGYAVLIAVSRLFLHVHWFSDVLFGILLGPWVFAVVRATEDLWLPVYRLVIRKLKLGVFDVE</sequence>
<gene>
    <name evidence="3" type="ORF">FPV09_02250</name>
</gene>
<protein>
    <submittedName>
        <fullName evidence="3">Phosphatase PAP2 family protein</fullName>
    </submittedName>
</protein>
<feature type="transmembrane region" description="Helical" evidence="1">
    <location>
        <begin position="79"/>
        <end position="100"/>
    </location>
</feature>
<dbReference type="Pfam" id="PF01569">
    <property type="entry name" value="PAP2"/>
    <property type="match status" value="1"/>
</dbReference>
<keyword evidence="1" id="KW-0472">Membrane</keyword>
<feature type="transmembrane region" description="Helical" evidence="1">
    <location>
        <begin position="174"/>
        <end position="192"/>
    </location>
</feature>
<organism evidence="3 4">
    <name type="scientific">Thermococcus aciditolerans</name>
    <dbReference type="NCBI Taxonomy" id="2598455"/>
    <lineage>
        <taxon>Archaea</taxon>
        <taxon>Methanobacteriati</taxon>
        <taxon>Methanobacteriota</taxon>
        <taxon>Thermococci</taxon>
        <taxon>Thermococcales</taxon>
        <taxon>Thermococcaceae</taxon>
        <taxon>Thermococcus</taxon>
    </lineage>
</organism>
<dbReference type="GeneID" id="41608639"/>
<feature type="transmembrane region" description="Helical" evidence="1">
    <location>
        <begin position="150"/>
        <end position="167"/>
    </location>
</feature>